<dbReference type="PROSITE" id="PS51898">
    <property type="entry name" value="TYR_RECOMBINASE"/>
    <property type="match status" value="1"/>
</dbReference>
<evidence type="ECO:0000256" key="3">
    <source>
        <dbReference type="ARBA" id="ARBA00008857"/>
    </source>
</evidence>
<dbReference type="Pfam" id="PF02899">
    <property type="entry name" value="Phage_int_SAM_1"/>
    <property type="match status" value="1"/>
</dbReference>
<sequence length="346" mass="40590">MGRLKDEVFFQTLNDYFNHYLPVQRCASIHTIKAYRSAIHKLLEYILKKKNIKLNEVGFEDLDYETVDSYLENIVKEQGLSQKTRNHRLNSILSFLSYAADMTPEYMIYHSNISKIPKQKVESKAVEYMSEKVVHTLINQSDTKTKKGIRNQFIMILMYDTGARIQEIINLKVCDIKLGKTPTVMLFGKGNKTRVVPIMEYTVSHYLNYLQIYHKDENEYSKKPLFYTKRKNIIQAMSDDNIRKFLNQYADSARKICPEVPEKIHPHLFRHSRAMHLYQHGMDLTLISQWLGHSNLETTLIYAHADTDQKRRAIEKSMGKNIIGEIDIPKYIIDDEDILKKLYGLI</sequence>
<feature type="domain" description="Core-binding (CB)" evidence="13">
    <location>
        <begin position="8"/>
        <end position="100"/>
    </location>
</feature>
<dbReference type="InterPro" id="IPR010998">
    <property type="entry name" value="Integrase_recombinase_N"/>
</dbReference>
<dbReference type="InterPro" id="IPR011010">
    <property type="entry name" value="DNA_brk_join_enz"/>
</dbReference>
<dbReference type="PANTHER" id="PTHR30349">
    <property type="entry name" value="PHAGE INTEGRASE-RELATED"/>
    <property type="match status" value="1"/>
</dbReference>
<evidence type="ECO:0000256" key="6">
    <source>
        <dbReference type="ARBA" id="ARBA00022829"/>
    </source>
</evidence>
<dbReference type="Gene3D" id="1.10.150.130">
    <property type="match status" value="1"/>
</dbReference>
<evidence type="ECO:0000256" key="8">
    <source>
        <dbReference type="ARBA" id="ARBA00023125"/>
    </source>
</evidence>
<keyword evidence="5" id="KW-0132">Cell division</keyword>
<dbReference type="AlphaFoldDB" id="J5WEN8"/>
<dbReference type="InterPro" id="IPR050090">
    <property type="entry name" value="Tyrosine_recombinase_XerCD"/>
</dbReference>
<comment type="subcellular location">
    <subcellularLocation>
        <location evidence="2">Cytoplasm</location>
    </subcellularLocation>
</comment>
<feature type="domain" description="Tyr recombinase" evidence="12">
    <location>
        <begin position="124"/>
        <end position="315"/>
    </location>
</feature>
<protein>
    <submittedName>
        <fullName evidence="14">Site-specific recombinase, phage integrase family</fullName>
    </submittedName>
</protein>
<dbReference type="EMBL" id="ALNK01000027">
    <property type="protein sequence ID" value="EJU21412.1"/>
    <property type="molecule type" value="Genomic_DNA"/>
</dbReference>
<dbReference type="InterPro" id="IPR004107">
    <property type="entry name" value="Integrase_SAM-like_N"/>
</dbReference>
<dbReference type="PATRIC" id="fig|796941.3.peg.1545"/>
<comment type="similarity">
    <text evidence="3">Belongs to the 'phage' integrase family.</text>
</comment>
<keyword evidence="7" id="KW-0229">DNA integration</keyword>
<keyword evidence="10" id="KW-0131">Cell cycle</keyword>
<comment type="function">
    <text evidence="1">Site-specific tyrosine recombinase, which acts by catalyzing the cutting and rejoining of the recombining DNA molecules.</text>
</comment>
<dbReference type="GO" id="GO:0051301">
    <property type="term" value="P:cell division"/>
    <property type="evidence" value="ECO:0007669"/>
    <property type="project" value="UniProtKB-KW"/>
</dbReference>
<keyword evidence="15" id="KW-1185">Reference proteome</keyword>
<proteinExistence type="inferred from homology"/>
<evidence type="ECO:0000313" key="14">
    <source>
        <dbReference type="EMBL" id="EJU21412.1"/>
    </source>
</evidence>
<keyword evidence="4" id="KW-0963">Cytoplasm</keyword>
<accession>J5WEN8</accession>
<organism evidence="14 15">
    <name type="scientific">Peptoanaerobacter stomatis</name>
    <dbReference type="NCBI Taxonomy" id="796937"/>
    <lineage>
        <taxon>Bacteria</taxon>
        <taxon>Bacillati</taxon>
        <taxon>Bacillota</taxon>
        <taxon>Clostridia</taxon>
        <taxon>Peptostreptococcales</taxon>
        <taxon>Filifactoraceae</taxon>
        <taxon>Peptoanaerobacter</taxon>
    </lineage>
</organism>
<dbReference type="InterPro" id="IPR002104">
    <property type="entry name" value="Integrase_catalytic"/>
</dbReference>
<evidence type="ECO:0000256" key="5">
    <source>
        <dbReference type="ARBA" id="ARBA00022618"/>
    </source>
</evidence>
<dbReference type="GO" id="GO:0003677">
    <property type="term" value="F:DNA binding"/>
    <property type="evidence" value="ECO:0007669"/>
    <property type="project" value="UniProtKB-UniRule"/>
</dbReference>
<comment type="caution">
    <text evidence="14">The sequence shown here is derived from an EMBL/GenBank/DDBJ whole genome shotgun (WGS) entry which is preliminary data.</text>
</comment>
<name>J5WEN8_9FIRM</name>
<dbReference type="GO" id="GO:0005737">
    <property type="term" value="C:cytoplasm"/>
    <property type="evidence" value="ECO:0007669"/>
    <property type="project" value="UniProtKB-SubCell"/>
</dbReference>
<dbReference type="GO" id="GO:0007059">
    <property type="term" value="P:chromosome segregation"/>
    <property type="evidence" value="ECO:0007669"/>
    <property type="project" value="UniProtKB-KW"/>
</dbReference>
<keyword evidence="6" id="KW-0159">Chromosome partition</keyword>
<evidence type="ECO:0000256" key="4">
    <source>
        <dbReference type="ARBA" id="ARBA00022490"/>
    </source>
</evidence>
<keyword evidence="8 11" id="KW-0238">DNA-binding</keyword>
<gene>
    <name evidence="14" type="ORF">HMPREF1143_0257</name>
</gene>
<dbReference type="Gene3D" id="1.10.443.10">
    <property type="entry name" value="Intergrase catalytic core"/>
    <property type="match status" value="1"/>
</dbReference>
<dbReference type="InterPro" id="IPR013762">
    <property type="entry name" value="Integrase-like_cat_sf"/>
</dbReference>
<evidence type="ECO:0000256" key="9">
    <source>
        <dbReference type="ARBA" id="ARBA00023172"/>
    </source>
</evidence>
<evidence type="ECO:0000313" key="15">
    <source>
        <dbReference type="Proteomes" id="UP000005244"/>
    </source>
</evidence>
<dbReference type="PROSITE" id="PS51900">
    <property type="entry name" value="CB"/>
    <property type="match status" value="1"/>
</dbReference>
<dbReference type="GO" id="GO:0015074">
    <property type="term" value="P:DNA integration"/>
    <property type="evidence" value="ECO:0007669"/>
    <property type="project" value="UniProtKB-KW"/>
</dbReference>
<dbReference type="PANTHER" id="PTHR30349:SF77">
    <property type="entry name" value="TYROSINE RECOMBINASE XERC"/>
    <property type="match status" value="1"/>
</dbReference>
<evidence type="ECO:0000256" key="7">
    <source>
        <dbReference type="ARBA" id="ARBA00022908"/>
    </source>
</evidence>
<dbReference type="RefSeq" id="WP_009531263.1">
    <property type="nucleotide sequence ID" value="NZ_ALNK01000027.1"/>
</dbReference>
<evidence type="ECO:0000256" key="11">
    <source>
        <dbReference type="PROSITE-ProRule" id="PRU01248"/>
    </source>
</evidence>
<keyword evidence="9" id="KW-0233">DNA recombination</keyword>
<evidence type="ECO:0000256" key="1">
    <source>
        <dbReference type="ARBA" id="ARBA00003283"/>
    </source>
</evidence>
<evidence type="ECO:0000259" key="13">
    <source>
        <dbReference type="PROSITE" id="PS51900"/>
    </source>
</evidence>
<evidence type="ECO:0000259" key="12">
    <source>
        <dbReference type="PROSITE" id="PS51898"/>
    </source>
</evidence>
<dbReference type="Proteomes" id="UP000005244">
    <property type="component" value="Unassembled WGS sequence"/>
</dbReference>
<evidence type="ECO:0000256" key="2">
    <source>
        <dbReference type="ARBA" id="ARBA00004496"/>
    </source>
</evidence>
<evidence type="ECO:0000256" key="10">
    <source>
        <dbReference type="ARBA" id="ARBA00023306"/>
    </source>
</evidence>
<dbReference type="Pfam" id="PF00589">
    <property type="entry name" value="Phage_integrase"/>
    <property type="match status" value="1"/>
</dbReference>
<reference evidence="14 15" key="1">
    <citation type="submission" date="2012-07" db="EMBL/GenBank/DDBJ databases">
        <authorList>
            <person name="Durkin A.S."/>
            <person name="McCorrison J."/>
            <person name="Torralba M."/>
            <person name="Gillis M."/>
            <person name="Methe B."/>
            <person name="Sutton G."/>
            <person name="Nelson K.E."/>
        </authorList>
    </citation>
    <scope>NUCLEOTIDE SEQUENCE [LARGE SCALE GENOMIC DNA]</scope>
    <source>
        <strain evidence="14 15">OBRC8</strain>
    </source>
</reference>
<dbReference type="SUPFAM" id="SSF56349">
    <property type="entry name" value="DNA breaking-rejoining enzymes"/>
    <property type="match status" value="1"/>
</dbReference>
<dbReference type="InterPro" id="IPR044068">
    <property type="entry name" value="CB"/>
</dbReference>
<dbReference type="GO" id="GO:0006310">
    <property type="term" value="P:DNA recombination"/>
    <property type="evidence" value="ECO:0007669"/>
    <property type="project" value="UniProtKB-KW"/>
</dbReference>